<evidence type="ECO:0000256" key="1">
    <source>
        <dbReference type="SAM" id="MobiDB-lite"/>
    </source>
</evidence>
<feature type="region of interest" description="Disordered" evidence="1">
    <location>
        <begin position="320"/>
        <end position="351"/>
    </location>
</feature>
<dbReference type="AlphaFoldDB" id="A0AAV7I2T2"/>
<dbReference type="Proteomes" id="UP000826195">
    <property type="component" value="Unassembled WGS sequence"/>
</dbReference>
<dbReference type="EMBL" id="JAHXZJ010001492">
    <property type="protein sequence ID" value="KAH0552487.1"/>
    <property type="molecule type" value="Genomic_DNA"/>
</dbReference>
<evidence type="ECO:0000313" key="2">
    <source>
        <dbReference type="EMBL" id="KAH0552487.1"/>
    </source>
</evidence>
<protein>
    <submittedName>
        <fullName evidence="2">Uncharacterized protein</fullName>
    </submittedName>
</protein>
<feature type="compositionally biased region" description="Basic and acidic residues" evidence="1">
    <location>
        <begin position="332"/>
        <end position="343"/>
    </location>
</feature>
<organism evidence="2 3">
    <name type="scientific">Cotesia glomerata</name>
    <name type="common">Lepidopteran parasitic wasp</name>
    <name type="synonym">Apanteles glomeratus</name>
    <dbReference type="NCBI Taxonomy" id="32391"/>
    <lineage>
        <taxon>Eukaryota</taxon>
        <taxon>Metazoa</taxon>
        <taxon>Ecdysozoa</taxon>
        <taxon>Arthropoda</taxon>
        <taxon>Hexapoda</taxon>
        <taxon>Insecta</taxon>
        <taxon>Pterygota</taxon>
        <taxon>Neoptera</taxon>
        <taxon>Endopterygota</taxon>
        <taxon>Hymenoptera</taxon>
        <taxon>Apocrita</taxon>
        <taxon>Ichneumonoidea</taxon>
        <taxon>Braconidae</taxon>
        <taxon>Microgastrinae</taxon>
        <taxon>Cotesia</taxon>
    </lineage>
</organism>
<proteinExistence type="predicted"/>
<reference evidence="2 3" key="1">
    <citation type="journal article" date="2021" name="J. Hered.">
        <title>A chromosome-level genome assembly of the parasitoid wasp, Cotesia glomerata (Hymenoptera: Braconidae).</title>
        <authorList>
            <person name="Pinto B.J."/>
            <person name="Weis J.J."/>
            <person name="Gamble T."/>
            <person name="Ode P.J."/>
            <person name="Paul R."/>
            <person name="Zaspel J.M."/>
        </authorList>
    </citation>
    <scope>NUCLEOTIDE SEQUENCE [LARGE SCALE GENOMIC DNA]</scope>
    <source>
        <strain evidence="2">CgM1</strain>
    </source>
</reference>
<accession>A0AAV7I2T2</accession>
<sequence>MNPNDLYLPKGKLLYSRNEFTEWCEKLQAKEHPTKLSGFDIKTITAAKLKRFMDPALFYYKFHKKCEFFGNALELIDCNWSQNHPPHFLPIAPEPNDIIQPTETTAPETTKENRTNESNSEKLLHILGDIDNYPFLYANDSIVFDEAIEIINELVPTVDGAIEEAGHIIAYRPFVEVNNEEIRSLAIGSISEEAGRRDTKIVKKGAEKPGVQNFDEITRNLEVVFDIAVEGSSGEILKEKAGGFGRIIETTNRGSNGENPEKAAEHLEAIPESSSRRSSVENLDKIARSLEATVDIAAEGSSGEIPKEQAGDFELIIETKDRGSGDENPDDAAEHRKATDDTIAKGSSDEITEENFSSKSVAVTVLSKTEANINDSKIVEISSIEIAQKKHRGRPKGKVLSAIGLLIGRVSKKINKNYNNATLTAFINLDIKLRIEIIIMWVTKTSDIMATVMDKSYKITTADIREKLPDSLMDDENFHCVYEYFEKAAIQNLKQAINKKKKIDIHLSNLFKKSNFELYPMRLVFDILS</sequence>
<evidence type="ECO:0000313" key="3">
    <source>
        <dbReference type="Proteomes" id="UP000826195"/>
    </source>
</evidence>
<comment type="caution">
    <text evidence="2">The sequence shown here is derived from an EMBL/GenBank/DDBJ whole genome shotgun (WGS) entry which is preliminary data.</text>
</comment>
<gene>
    <name evidence="2" type="ORF">KQX54_010920</name>
</gene>
<name>A0AAV7I2T2_COTGL</name>
<keyword evidence="3" id="KW-1185">Reference proteome</keyword>